<dbReference type="AlphaFoldDB" id="A0A917RLR7"/>
<dbReference type="SUPFAM" id="SSF50249">
    <property type="entry name" value="Nucleic acid-binding proteins"/>
    <property type="match status" value="1"/>
</dbReference>
<dbReference type="Pfam" id="PF22691">
    <property type="entry name" value="Thiolase_C_1"/>
    <property type="match status" value="1"/>
</dbReference>
<organism evidence="3 4">
    <name type="scientific">Nocardia jinanensis</name>
    <dbReference type="NCBI Taxonomy" id="382504"/>
    <lineage>
        <taxon>Bacteria</taxon>
        <taxon>Bacillati</taxon>
        <taxon>Actinomycetota</taxon>
        <taxon>Actinomycetes</taxon>
        <taxon>Mycobacteriales</taxon>
        <taxon>Nocardiaceae</taxon>
        <taxon>Nocardia</taxon>
    </lineage>
</organism>
<dbReference type="InterPro" id="IPR016039">
    <property type="entry name" value="Thiolase-like"/>
</dbReference>
<accession>A0A917RLR7</accession>
<protein>
    <recommendedName>
        <fullName evidence="5">3-ketoacyl-CoA thiolase</fullName>
    </recommendedName>
</protein>
<sequence length="570" mass="60391">MFSPAGEENRGPSVEVEEHAIVDIQRPIPQPTLASAEFWASGRDGVLRIATCDDCGRMATPRPPICAACRGRRLSSVPVSGRGVVVGFTVNAQAWLPAFPPPYIVAIVALEEDSGVRLTTNIVGCEPGDVSVGLRVRVLFEQLSDEVFIPLFEPDPAAGGEPGVLPEPEDITPRLRPMAAAAKFEDRVAVTGVGQSSLGRRLMVDPLSLTVDACLQAVEDAGLTLDDIDGLSTYPGSSSPGMSEGGIGPLEDALQIRPTWINGGGDTPGQNGSIIAAMLAVASGLCRHVLCFRTVWQSSLSELQRSGRWRDAGGAATGIYEFRAPYGAMSAANWIACQASHYMHRYGRGRDALGWIAVTARANAAANPEAVYRDPITIDDYFAARMISTPFGLYDCDVPIDGAVAVVISAAETAADRPQPSVFVEAVGTQIMERLSWDQGTLTHMPQSLGPAAHLWSRTSLRPEDVDIACLYDGFTFNALSWLEGLGFCEFGGAEDFIDKGRGIAIDGRLPVNPHGGQLSAGRTHGYGLFREAVLQLRGRAPGRQVAQARCAVVSAGGGVPSGAILLRSE</sequence>
<dbReference type="SUPFAM" id="SSF53901">
    <property type="entry name" value="Thiolase-like"/>
    <property type="match status" value="2"/>
</dbReference>
<dbReference type="PANTHER" id="PTHR42870">
    <property type="entry name" value="ACETYL-COA C-ACETYLTRANSFERASE"/>
    <property type="match status" value="1"/>
</dbReference>
<dbReference type="GO" id="GO:0016746">
    <property type="term" value="F:acyltransferase activity"/>
    <property type="evidence" value="ECO:0007669"/>
    <property type="project" value="InterPro"/>
</dbReference>
<dbReference type="InterPro" id="IPR055140">
    <property type="entry name" value="Thiolase_C_2"/>
</dbReference>
<name>A0A917RLR7_9NOCA</name>
<feature type="domain" description="Thiolase C-terminal" evidence="2">
    <location>
        <begin position="457"/>
        <end position="562"/>
    </location>
</feature>
<comment type="caution">
    <text evidence="3">The sequence shown here is derived from an EMBL/GenBank/DDBJ whole genome shotgun (WGS) entry which is preliminary data.</text>
</comment>
<feature type="domain" description="ChsH2 C-terminal OB-fold" evidence="1">
    <location>
        <begin position="77"/>
        <end position="140"/>
    </location>
</feature>
<evidence type="ECO:0000313" key="4">
    <source>
        <dbReference type="Proteomes" id="UP000638263"/>
    </source>
</evidence>
<evidence type="ECO:0000313" key="3">
    <source>
        <dbReference type="EMBL" id="GGL12555.1"/>
    </source>
</evidence>
<dbReference type="InterPro" id="IPR002878">
    <property type="entry name" value="ChsH2_C"/>
</dbReference>
<dbReference type="PANTHER" id="PTHR42870:SF1">
    <property type="entry name" value="NON-SPECIFIC LIPID-TRANSFER PROTEIN-LIKE 2"/>
    <property type="match status" value="1"/>
</dbReference>
<dbReference type="CDD" id="cd00829">
    <property type="entry name" value="SCP-x_thiolase"/>
    <property type="match status" value="1"/>
</dbReference>
<reference evidence="3" key="1">
    <citation type="journal article" date="2014" name="Int. J. Syst. Evol. Microbiol.">
        <title>Complete genome sequence of Corynebacterium casei LMG S-19264T (=DSM 44701T), isolated from a smear-ripened cheese.</title>
        <authorList>
            <consortium name="US DOE Joint Genome Institute (JGI-PGF)"/>
            <person name="Walter F."/>
            <person name="Albersmeier A."/>
            <person name="Kalinowski J."/>
            <person name="Ruckert C."/>
        </authorList>
    </citation>
    <scope>NUCLEOTIDE SEQUENCE</scope>
    <source>
        <strain evidence="3">CGMCC 4.3508</strain>
    </source>
</reference>
<evidence type="ECO:0000259" key="1">
    <source>
        <dbReference type="Pfam" id="PF01796"/>
    </source>
</evidence>
<evidence type="ECO:0000259" key="2">
    <source>
        <dbReference type="Pfam" id="PF22691"/>
    </source>
</evidence>
<keyword evidence="4" id="KW-1185">Reference proteome</keyword>
<dbReference type="Proteomes" id="UP000638263">
    <property type="component" value="Unassembled WGS sequence"/>
</dbReference>
<proteinExistence type="predicted"/>
<reference evidence="3" key="2">
    <citation type="submission" date="2020-09" db="EMBL/GenBank/DDBJ databases">
        <authorList>
            <person name="Sun Q."/>
            <person name="Zhou Y."/>
        </authorList>
    </citation>
    <scope>NUCLEOTIDE SEQUENCE</scope>
    <source>
        <strain evidence="3">CGMCC 4.3508</strain>
    </source>
</reference>
<dbReference type="Gene3D" id="3.40.47.10">
    <property type="match status" value="1"/>
</dbReference>
<dbReference type="InterPro" id="IPR012340">
    <property type="entry name" value="NA-bd_OB-fold"/>
</dbReference>
<dbReference type="Pfam" id="PF01796">
    <property type="entry name" value="OB_ChsH2_C"/>
    <property type="match status" value="1"/>
</dbReference>
<dbReference type="EMBL" id="BMMH01000005">
    <property type="protein sequence ID" value="GGL12555.1"/>
    <property type="molecule type" value="Genomic_DNA"/>
</dbReference>
<evidence type="ECO:0008006" key="5">
    <source>
        <dbReference type="Google" id="ProtNLM"/>
    </source>
</evidence>
<gene>
    <name evidence="3" type="ORF">GCM10011588_28730</name>
</gene>